<dbReference type="AlphaFoldDB" id="A0A1I2FTA6"/>
<evidence type="ECO:0000256" key="1">
    <source>
        <dbReference type="SAM" id="MobiDB-lite"/>
    </source>
</evidence>
<dbReference type="Proteomes" id="UP000198520">
    <property type="component" value="Unassembled WGS sequence"/>
</dbReference>
<dbReference type="STRING" id="285351.SAMN04488035_1516"/>
<reference evidence="3" key="1">
    <citation type="submission" date="2016-10" db="EMBL/GenBank/DDBJ databases">
        <authorList>
            <person name="Varghese N."/>
            <person name="Submissions S."/>
        </authorList>
    </citation>
    <scope>NUCLEOTIDE SEQUENCE [LARGE SCALE GENOMIC DNA]</scope>
    <source>
        <strain evidence="3">DSM 19083</strain>
    </source>
</reference>
<evidence type="ECO:0000313" key="3">
    <source>
        <dbReference type="Proteomes" id="UP000198520"/>
    </source>
</evidence>
<dbReference type="RefSeq" id="WP_093376771.1">
    <property type="nucleotide sequence ID" value="NZ_BNAN01000002.1"/>
</dbReference>
<dbReference type="OrthoDB" id="3266723at2"/>
<evidence type="ECO:0000313" key="2">
    <source>
        <dbReference type="EMBL" id="SFF08652.1"/>
    </source>
</evidence>
<dbReference type="EMBL" id="FONZ01000002">
    <property type="protein sequence ID" value="SFF08652.1"/>
    <property type="molecule type" value="Genomic_DNA"/>
</dbReference>
<accession>A0A1I2FTA6</accession>
<evidence type="ECO:0008006" key="4">
    <source>
        <dbReference type="Google" id="ProtNLM"/>
    </source>
</evidence>
<gene>
    <name evidence="2" type="ORF">SAMN04488035_1516</name>
</gene>
<feature type="region of interest" description="Disordered" evidence="1">
    <location>
        <begin position="16"/>
        <end position="35"/>
    </location>
</feature>
<organism evidence="2 3">
    <name type="scientific">Flavimobilis marinus</name>
    <dbReference type="NCBI Taxonomy" id="285351"/>
    <lineage>
        <taxon>Bacteria</taxon>
        <taxon>Bacillati</taxon>
        <taxon>Actinomycetota</taxon>
        <taxon>Actinomycetes</taxon>
        <taxon>Micrococcales</taxon>
        <taxon>Jonesiaceae</taxon>
        <taxon>Flavimobilis</taxon>
    </lineage>
</organism>
<sequence length="235" mass="25535">MALLPKLRQLIKRPVSASTVGVRRPTAGPRRGDAPHEDALRAMLNDDPNNIKAFQALVEIVRRRAAETGETEDPLTAPHPDETYEADRKRRGDLAVWALAEELAGHPRAWYPLVELARLSLDDDKEGAVRRLATAAERDTSGIALSEAVGVLREAEMPVDALGLGLGHWRAREHNPEVGRQLVLAAIEAGRPFEARHHLDSLGLHPDASAVAAIRTELEPHVKAAEDASPGSVHP</sequence>
<feature type="region of interest" description="Disordered" evidence="1">
    <location>
        <begin position="66"/>
        <end position="86"/>
    </location>
</feature>
<keyword evidence="3" id="KW-1185">Reference proteome</keyword>
<protein>
    <recommendedName>
        <fullName evidence="4">Tetratricopeptide repeat-containing protein</fullName>
    </recommendedName>
</protein>
<proteinExistence type="predicted"/>
<name>A0A1I2FTA6_9MICO</name>